<proteinExistence type="predicted"/>
<feature type="domain" description="PAS fold-4" evidence="1">
    <location>
        <begin position="32"/>
        <end position="141"/>
    </location>
</feature>
<accession>A0A6I6EL19</accession>
<name>A0A6I6EL19_9GAMM</name>
<evidence type="ECO:0000313" key="2">
    <source>
        <dbReference type="EMBL" id="QGU88795.1"/>
    </source>
</evidence>
<dbReference type="InterPro" id="IPR036388">
    <property type="entry name" value="WH-like_DNA-bd_sf"/>
</dbReference>
<dbReference type="Gene3D" id="3.30.450.20">
    <property type="entry name" value="PAS domain"/>
    <property type="match status" value="1"/>
</dbReference>
<evidence type="ECO:0000313" key="3">
    <source>
        <dbReference type="Proteomes" id="UP000424752"/>
    </source>
</evidence>
<protein>
    <submittedName>
        <fullName evidence="2">PAS domain-containing protein</fullName>
    </submittedName>
</protein>
<dbReference type="GO" id="GO:0006355">
    <property type="term" value="P:regulation of DNA-templated transcription"/>
    <property type="evidence" value="ECO:0007669"/>
    <property type="project" value="InterPro"/>
</dbReference>
<dbReference type="KEGG" id="erwi:GN242_16875"/>
<dbReference type="Proteomes" id="UP000424752">
    <property type="component" value="Chromosome"/>
</dbReference>
<reference evidence="2 3" key="1">
    <citation type="submission" date="2019-12" db="EMBL/GenBank/DDBJ databases">
        <title>Erwinia sp. nov., isolated from droppings of birds in the Qinghai-Tiebt plateau of China.</title>
        <authorList>
            <person name="Ge Y."/>
        </authorList>
    </citation>
    <scope>NUCLEOTIDE SEQUENCE [LARGE SCALE GENOMIC DNA]</scope>
    <source>
        <strain evidence="2 3">J780</strain>
    </source>
</reference>
<dbReference type="SUPFAM" id="SSF46894">
    <property type="entry name" value="C-terminal effector domain of the bipartite response regulators"/>
    <property type="match status" value="1"/>
</dbReference>
<dbReference type="InterPro" id="IPR013656">
    <property type="entry name" value="PAS_4"/>
</dbReference>
<sequence length="246" mass="28847">MLCIFYLRVFFVRNDEKDSKLEEIIKPLINFWERSNESWWVKSHTSEFVYVNQHLKDFLAIPKEFQMEGRFDGDLPIAIHEFEPQFQAHDRQVEQAGDRVTSIEIHKVGDNDFFLPWYCDKFPIIDNSGNVLGVIAHNRPIESMFITRLKKIKIPTSLVFTPPTELFTDKEWEIIFYTCQLFTPKMIEAAIGVSNRTVEDTLCRIYKKAGVGNKRGLIDYCIEMGFNNFIPQSIFQQCDSIIPFDL</sequence>
<gene>
    <name evidence="2" type="ORF">GN242_16875</name>
</gene>
<dbReference type="GO" id="GO:0003677">
    <property type="term" value="F:DNA binding"/>
    <property type="evidence" value="ECO:0007669"/>
    <property type="project" value="InterPro"/>
</dbReference>
<evidence type="ECO:0000259" key="1">
    <source>
        <dbReference type="Pfam" id="PF08448"/>
    </source>
</evidence>
<dbReference type="Gene3D" id="1.10.10.10">
    <property type="entry name" value="Winged helix-like DNA-binding domain superfamily/Winged helix DNA-binding domain"/>
    <property type="match status" value="1"/>
</dbReference>
<dbReference type="InterPro" id="IPR016032">
    <property type="entry name" value="Sig_transdc_resp-reg_C-effctor"/>
</dbReference>
<dbReference type="EMBL" id="CP046509">
    <property type="protein sequence ID" value="QGU88795.1"/>
    <property type="molecule type" value="Genomic_DNA"/>
</dbReference>
<organism evidence="2 3">
    <name type="scientific">Erwinia sorbitola</name>
    <dbReference type="NCBI Taxonomy" id="2681984"/>
    <lineage>
        <taxon>Bacteria</taxon>
        <taxon>Pseudomonadati</taxon>
        <taxon>Pseudomonadota</taxon>
        <taxon>Gammaproteobacteria</taxon>
        <taxon>Enterobacterales</taxon>
        <taxon>Erwiniaceae</taxon>
        <taxon>Erwinia</taxon>
    </lineage>
</organism>
<dbReference type="Pfam" id="PF08448">
    <property type="entry name" value="PAS_4"/>
    <property type="match status" value="1"/>
</dbReference>
<dbReference type="AlphaFoldDB" id="A0A6I6EL19"/>